<dbReference type="InterPro" id="IPR002347">
    <property type="entry name" value="SDR_fam"/>
</dbReference>
<dbReference type="InterPro" id="IPR036291">
    <property type="entry name" value="NAD(P)-bd_dom_sf"/>
</dbReference>
<dbReference type="Proteomes" id="UP001056384">
    <property type="component" value="Chromosome 6"/>
</dbReference>
<evidence type="ECO:0000256" key="2">
    <source>
        <dbReference type="ARBA" id="ARBA00023002"/>
    </source>
</evidence>
<dbReference type="EMBL" id="CP099423">
    <property type="protein sequence ID" value="USW54559.1"/>
    <property type="molecule type" value="Genomic_DNA"/>
</dbReference>
<accession>A0A9Q9ASE2</accession>
<dbReference type="GO" id="GO:0016491">
    <property type="term" value="F:oxidoreductase activity"/>
    <property type="evidence" value="ECO:0007669"/>
    <property type="project" value="UniProtKB-KW"/>
</dbReference>
<evidence type="ECO:0000313" key="3">
    <source>
        <dbReference type="EMBL" id="USW54559.1"/>
    </source>
</evidence>
<gene>
    <name evidence="3" type="ORF">Slin15195_G078780</name>
</gene>
<reference evidence="3" key="1">
    <citation type="submission" date="2022-06" db="EMBL/GenBank/DDBJ databases">
        <title>Complete genome sequences of two strains of the flax pathogen Septoria linicola.</title>
        <authorList>
            <person name="Lapalu N."/>
            <person name="Simon A."/>
            <person name="Demenou B."/>
            <person name="Paumier D."/>
            <person name="Guillot M.-P."/>
            <person name="Gout L."/>
            <person name="Valade R."/>
        </authorList>
    </citation>
    <scope>NUCLEOTIDE SEQUENCE</scope>
    <source>
        <strain evidence="3">SE15195</strain>
    </source>
</reference>
<comment type="similarity">
    <text evidence="1">Belongs to the short-chain dehydrogenases/reductases (SDR) family.</text>
</comment>
<dbReference type="AlphaFoldDB" id="A0A9Q9ASE2"/>
<keyword evidence="4" id="KW-1185">Reference proteome</keyword>
<dbReference type="PANTHER" id="PTHR43180:SF86">
    <property type="entry name" value="DEHYDROGENASE, PUTATIVE (AFU_ORTHOLOGUE AFUA_3G00290)-RELATED"/>
    <property type="match status" value="1"/>
</dbReference>
<dbReference type="Pfam" id="PF00106">
    <property type="entry name" value="adh_short"/>
    <property type="match status" value="2"/>
</dbReference>
<organism evidence="3 4">
    <name type="scientific">Septoria linicola</name>
    <dbReference type="NCBI Taxonomy" id="215465"/>
    <lineage>
        <taxon>Eukaryota</taxon>
        <taxon>Fungi</taxon>
        <taxon>Dikarya</taxon>
        <taxon>Ascomycota</taxon>
        <taxon>Pezizomycotina</taxon>
        <taxon>Dothideomycetes</taxon>
        <taxon>Dothideomycetidae</taxon>
        <taxon>Mycosphaerellales</taxon>
        <taxon>Mycosphaerellaceae</taxon>
        <taxon>Septoria</taxon>
    </lineage>
</organism>
<sequence>MAEFVPDEGLYAKLSGKVVVITGGATGIGAATTKLLAEHGAHIVVGDINKEAAIKTVEQLAGGHTYVETDQGNWFDPHLTIEGVREPGNTNVLDVNVFGTLNFARIATVFMRQDILNAGSKSLTLISSVNAFQDSPGLFLYQTSKHAVQGLLRSTRKTLYERDGIRVNAVCPGVTDTPMTAAIIDAFRDNGLFWQSPESVAKIVLGLMTNEEMNGKAVYVEGGAGFEFEDGLYAAQPHWLGQEATRRLRANTEAVQKGILVPKE</sequence>
<evidence type="ECO:0000256" key="1">
    <source>
        <dbReference type="ARBA" id="ARBA00006484"/>
    </source>
</evidence>
<dbReference type="Gene3D" id="3.40.50.720">
    <property type="entry name" value="NAD(P)-binding Rossmann-like Domain"/>
    <property type="match status" value="2"/>
</dbReference>
<name>A0A9Q9ASE2_9PEZI</name>
<dbReference type="PANTHER" id="PTHR43180">
    <property type="entry name" value="3-OXOACYL-(ACYL-CARRIER-PROTEIN) REDUCTASE (AFU_ORTHOLOGUE AFUA_6G11210)"/>
    <property type="match status" value="1"/>
</dbReference>
<keyword evidence="2" id="KW-0560">Oxidoreductase</keyword>
<protein>
    <submittedName>
        <fullName evidence="3">Short-chain dehydrogenase/reductase SDR, NAD(P)-binding domain superfamily</fullName>
    </submittedName>
</protein>
<proteinExistence type="inferred from homology"/>
<dbReference type="PRINTS" id="PR00081">
    <property type="entry name" value="GDHRDH"/>
</dbReference>
<dbReference type="SUPFAM" id="SSF51735">
    <property type="entry name" value="NAD(P)-binding Rossmann-fold domains"/>
    <property type="match status" value="1"/>
</dbReference>
<dbReference type="OrthoDB" id="37659at2759"/>
<evidence type="ECO:0000313" key="4">
    <source>
        <dbReference type="Proteomes" id="UP001056384"/>
    </source>
</evidence>